<dbReference type="Gene3D" id="3.30.1460.40">
    <property type="entry name" value="[NiFe]-hydrogenase assembly chaperone, HybE"/>
    <property type="match status" value="1"/>
</dbReference>
<name>A0A562MM70_9HYPH</name>
<dbReference type="RefSeq" id="WP_145722856.1">
    <property type="nucleotide sequence ID" value="NZ_BSPF01000009.1"/>
</dbReference>
<gene>
    <name evidence="1" type="ORF">IQ26_06910</name>
</gene>
<dbReference type="Proteomes" id="UP000317122">
    <property type="component" value="Unassembled WGS sequence"/>
</dbReference>
<accession>A0A562MM70</accession>
<reference evidence="1 2" key="1">
    <citation type="journal article" date="2015" name="Stand. Genomic Sci.">
        <title>Genomic Encyclopedia of Bacterial and Archaeal Type Strains, Phase III: the genomes of soil and plant-associated and newly described type strains.</title>
        <authorList>
            <person name="Whitman W.B."/>
            <person name="Woyke T."/>
            <person name="Klenk H.P."/>
            <person name="Zhou Y."/>
            <person name="Lilburn T.G."/>
            <person name="Beck B.J."/>
            <person name="De Vos P."/>
            <person name="Vandamme P."/>
            <person name="Eisen J.A."/>
            <person name="Garrity G."/>
            <person name="Hugenholtz P."/>
            <person name="Kyrpides N.C."/>
        </authorList>
    </citation>
    <scope>NUCLEOTIDE SEQUENCE [LARGE SCALE GENOMIC DNA]</scope>
    <source>
        <strain evidence="1 2">CGMCC 1.2546</strain>
    </source>
</reference>
<dbReference type="InterPro" id="IPR038530">
    <property type="entry name" value="NiFe-hyd_HybE_sf"/>
</dbReference>
<dbReference type="EMBL" id="VLKT01000074">
    <property type="protein sequence ID" value="TWI21004.1"/>
    <property type="molecule type" value="Genomic_DNA"/>
</dbReference>
<dbReference type="InterPro" id="IPR023994">
    <property type="entry name" value="NiFe-hyd_HybE"/>
</dbReference>
<dbReference type="NCBIfam" id="TIGR03993">
    <property type="entry name" value="hydrog_HybE"/>
    <property type="match status" value="1"/>
</dbReference>
<comment type="caution">
    <text evidence="1">The sequence shown here is derived from an EMBL/GenBank/DDBJ whole genome shotgun (WGS) entry which is preliminary data.</text>
</comment>
<dbReference type="OrthoDB" id="9808980at2"/>
<dbReference type="Pfam" id="PF11939">
    <property type="entry name" value="NiFe-hyd_HybE"/>
    <property type="match status" value="1"/>
</dbReference>
<evidence type="ECO:0000313" key="1">
    <source>
        <dbReference type="EMBL" id="TWI21004.1"/>
    </source>
</evidence>
<keyword evidence="2" id="KW-1185">Reference proteome</keyword>
<dbReference type="AlphaFoldDB" id="A0A562MM70"/>
<organism evidence="1 2">
    <name type="scientific">Mesorhizobium tianshanense</name>
    <dbReference type="NCBI Taxonomy" id="39844"/>
    <lineage>
        <taxon>Bacteria</taxon>
        <taxon>Pseudomonadati</taxon>
        <taxon>Pseudomonadota</taxon>
        <taxon>Alphaproteobacteria</taxon>
        <taxon>Hyphomicrobiales</taxon>
        <taxon>Phyllobacteriaceae</taxon>
        <taxon>Mesorhizobium</taxon>
    </lineage>
</organism>
<protein>
    <submittedName>
        <fullName evidence="1">[NiFe] hydrogenase assembly HybE family chaperone</fullName>
    </submittedName>
</protein>
<sequence>MDHSQAVAARLEFVFQRIERTAMAGIPILNPALCVSAVGMRQWQGEWLAALVTPWFMNLVLLPSGDGQARPRVSTGAKEHVSFPAGRFEFIQAYEEELGCYCMCSLFSPMFEFADQESAQEAGRQVLAELFNREAEEDDDGDMVRVWVGRLPEEEASALDEVETAGTPASSQPAGLTRRWLFGLGDKEETAA</sequence>
<proteinExistence type="predicted"/>
<evidence type="ECO:0000313" key="2">
    <source>
        <dbReference type="Proteomes" id="UP000317122"/>
    </source>
</evidence>